<evidence type="ECO:0000256" key="1">
    <source>
        <dbReference type="SAM" id="Phobius"/>
    </source>
</evidence>
<keyword evidence="1" id="KW-0812">Transmembrane</keyword>
<dbReference type="InterPro" id="IPR002823">
    <property type="entry name" value="DUF112_TM"/>
</dbReference>
<feature type="domain" description="DUF112" evidence="2">
    <location>
        <begin position="2"/>
        <end position="47"/>
    </location>
</feature>
<keyword evidence="1" id="KW-0472">Membrane</keyword>
<dbReference type="EMBL" id="JACTUZ010000015">
    <property type="protein sequence ID" value="MBC9176595.1"/>
    <property type="molecule type" value="Genomic_DNA"/>
</dbReference>
<evidence type="ECO:0000313" key="3">
    <source>
        <dbReference type="EMBL" id="MBC9176595.1"/>
    </source>
</evidence>
<proteinExistence type="predicted"/>
<evidence type="ECO:0000313" key="4">
    <source>
        <dbReference type="Proteomes" id="UP000603940"/>
    </source>
</evidence>
<accession>A0ABR7R4P4</accession>
<dbReference type="RefSeq" id="WP_187777748.1">
    <property type="nucleotide sequence ID" value="NZ_JACTUZ010000015.1"/>
</dbReference>
<dbReference type="Proteomes" id="UP000603940">
    <property type="component" value="Unassembled WGS sequence"/>
</dbReference>
<organism evidence="3 4">
    <name type="scientific">Pseudoroseomonas ludipueritiae</name>
    <dbReference type="NCBI Taxonomy" id="198093"/>
    <lineage>
        <taxon>Bacteria</taxon>
        <taxon>Pseudomonadati</taxon>
        <taxon>Pseudomonadota</taxon>
        <taxon>Alphaproteobacteria</taxon>
        <taxon>Acetobacterales</taxon>
        <taxon>Acetobacteraceae</taxon>
        <taxon>Pseudoroseomonas</taxon>
    </lineage>
</organism>
<sequence length="51" mass="6126">MILERQPELYWGVIASMYFGNFILIILNLPFVEFFVRALEVPRRFMARQSC</sequence>
<evidence type="ECO:0000259" key="2">
    <source>
        <dbReference type="Pfam" id="PF01970"/>
    </source>
</evidence>
<dbReference type="Pfam" id="PF01970">
    <property type="entry name" value="TctA"/>
    <property type="match status" value="1"/>
</dbReference>
<keyword evidence="1" id="KW-1133">Transmembrane helix</keyword>
<name>A0ABR7R4P4_9PROT</name>
<feature type="transmembrane region" description="Helical" evidence="1">
    <location>
        <begin position="12"/>
        <end position="36"/>
    </location>
</feature>
<reference evidence="3 4" key="1">
    <citation type="journal article" date="2009" name="Int. J. Syst. Evol. Microbiol.">
        <title>Transfer of Teichococcus ludipueritiae and Muricoccus roseus to the genus Roseomonas, as Roseomonas ludipueritiae comb. nov. and Roseomonas rosea comb. nov., respectively, and emended description of the genus Roseomonas.</title>
        <authorList>
            <person name="Sanchez-Porro C."/>
            <person name="Gallego V."/>
            <person name="Busse H.J."/>
            <person name="Kampfer P."/>
            <person name="Ventosa A."/>
        </authorList>
    </citation>
    <scope>NUCLEOTIDE SEQUENCE [LARGE SCALE GENOMIC DNA]</scope>
    <source>
        <strain evidence="3 4">DSM 14915</strain>
    </source>
</reference>
<protein>
    <submittedName>
        <fullName evidence="3">Tripartite tricarboxylate transporter permease</fullName>
    </submittedName>
</protein>
<comment type="caution">
    <text evidence="3">The sequence shown here is derived from an EMBL/GenBank/DDBJ whole genome shotgun (WGS) entry which is preliminary data.</text>
</comment>
<keyword evidence="4" id="KW-1185">Reference proteome</keyword>
<gene>
    <name evidence="3" type="ORF">IBL25_06525</name>
</gene>